<proteinExistence type="predicted"/>
<keyword evidence="3" id="KW-1185">Reference proteome</keyword>
<evidence type="ECO:0000313" key="2">
    <source>
        <dbReference type="EMBL" id="MFL0165603.1"/>
    </source>
</evidence>
<organism evidence="2 3">
    <name type="scientific">Candidatus Clostridium helianthi</name>
    <dbReference type="NCBI Taxonomy" id="3381660"/>
    <lineage>
        <taxon>Bacteria</taxon>
        <taxon>Bacillati</taxon>
        <taxon>Bacillota</taxon>
        <taxon>Clostridia</taxon>
        <taxon>Eubacteriales</taxon>
        <taxon>Clostridiaceae</taxon>
        <taxon>Clostridium</taxon>
    </lineage>
</organism>
<comment type="caution">
    <text evidence="2">The sequence shown here is derived from an EMBL/GenBank/DDBJ whole genome shotgun (WGS) entry which is preliminary data.</text>
</comment>
<feature type="compositionally biased region" description="Gly residues" evidence="1">
    <location>
        <begin position="67"/>
        <end position="76"/>
    </location>
</feature>
<evidence type="ECO:0000313" key="3">
    <source>
        <dbReference type="Proteomes" id="UP001623600"/>
    </source>
</evidence>
<dbReference type="EMBL" id="JBJIAB010000011">
    <property type="protein sequence ID" value="MFL0165603.1"/>
    <property type="molecule type" value="Genomic_DNA"/>
</dbReference>
<evidence type="ECO:0008006" key="4">
    <source>
        <dbReference type="Google" id="ProtNLM"/>
    </source>
</evidence>
<evidence type="ECO:0000256" key="1">
    <source>
        <dbReference type="SAM" id="MobiDB-lite"/>
    </source>
</evidence>
<feature type="region of interest" description="Disordered" evidence="1">
    <location>
        <begin position="53"/>
        <end position="76"/>
    </location>
</feature>
<gene>
    <name evidence="2" type="ORF">ACJDTP_11035</name>
</gene>
<protein>
    <recommendedName>
        <fullName evidence="4">Phage protein</fullName>
    </recommendedName>
</protein>
<reference evidence="2 3" key="1">
    <citation type="submission" date="2024-11" db="EMBL/GenBank/DDBJ databases">
        <authorList>
            <person name="Heng Y.C."/>
            <person name="Lim A.C.H."/>
            <person name="Lee J.K.Y."/>
            <person name="Kittelmann S."/>
        </authorList>
    </citation>
    <scope>NUCLEOTIDE SEQUENCE [LARGE SCALE GENOMIC DNA]</scope>
    <source>
        <strain evidence="2 3">WILCCON 0112</strain>
    </source>
</reference>
<name>A0ABW8S693_9CLOT</name>
<sequence length="76" mass="8244">MAGKKNKSNETMYNAVALRYIKYDGERIAPGTEFLAKESDIEELKDKECAEIKDAVQNSDSKTPGEDGTGNDGEGA</sequence>
<accession>A0ABW8S693</accession>
<dbReference type="RefSeq" id="WP_406761211.1">
    <property type="nucleotide sequence ID" value="NZ_JBJIAB010000011.1"/>
</dbReference>
<dbReference type="Proteomes" id="UP001623600">
    <property type="component" value="Unassembled WGS sequence"/>
</dbReference>